<dbReference type="EMBL" id="AMZO01000006">
    <property type="protein sequence ID" value="ELR66492.1"/>
    <property type="molecule type" value="Genomic_DNA"/>
</dbReference>
<comment type="caution">
    <text evidence="2">The sequence shown here is derived from an EMBL/GenBank/DDBJ whole genome shotgun (WGS) entry which is preliminary data.</text>
</comment>
<keyword evidence="1" id="KW-0472">Membrane</keyword>
<feature type="transmembrane region" description="Helical" evidence="1">
    <location>
        <begin position="34"/>
        <end position="52"/>
    </location>
</feature>
<dbReference type="PATRIC" id="fig|1056511.3.peg.1020"/>
<dbReference type="Proteomes" id="UP000011134">
    <property type="component" value="Unassembled WGS sequence"/>
</dbReference>
<reference evidence="2 3" key="1">
    <citation type="submission" date="2012-12" db="EMBL/GenBank/DDBJ databases">
        <title>Genome Assembly of Photobacterium sp. AK15.</title>
        <authorList>
            <person name="Khatri I."/>
            <person name="Vaidya B."/>
            <person name="Srinivas T.N.R."/>
            <person name="Subramanian S."/>
            <person name="Pinnaka A."/>
        </authorList>
    </citation>
    <scope>NUCLEOTIDE SEQUENCE [LARGE SCALE GENOMIC DNA]</scope>
    <source>
        <strain evidence="2 3">AK15</strain>
    </source>
</reference>
<name>L8JGD3_9GAMM</name>
<keyword evidence="3" id="KW-1185">Reference proteome</keyword>
<evidence type="ECO:0000313" key="3">
    <source>
        <dbReference type="Proteomes" id="UP000011134"/>
    </source>
</evidence>
<organism evidence="2 3">
    <name type="scientific">Photobacterium marinum</name>
    <dbReference type="NCBI Taxonomy" id="1056511"/>
    <lineage>
        <taxon>Bacteria</taxon>
        <taxon>Pseudomonadati</taxon>
        <taxon>Pseudomonadota</taxon>
        <taxon>Gammaproteobacteria</taxon>
        <taxon>Vibrionales</taxon>
        <taxon>Vibrionaceae</taxon>
        <taxon>Photobacterium</taxon>
    </lineage>
</organism>
<sequence length="53" mass="5924">MNPADYVFYTLNAKQLLIEPEYLVPVKPKENKVTTGRTFAIFALGVIVGLLIN</sequence>
<evidence type="ECO:0000313" key="2">
    <source>
        <dbReference type="EMBL" id="ELR66492.1"/>
    </source>
</evidence>
<keyword evidence="1" id="KW-1133">Transmembrane helix</keyword>
<accession>L8JGD3</accession>
<proteinExistence type="predicted"/>
<protein>
    <submittedName>
        <fullName evidence="2">Uncharacterized protein</fullName>
    </submittedName>
</protein>
<dbReference type="AlphaFoldDB" id="L8JGD3"/>
<evidence type="ECO:0000256" key="1">
    <source>
        <dbReference type="SAM" id="Phobius"/>
    </source>
</evidence>
<dbReference type="RefSeq" id="WP_007463159.1">
    <property type="nucleotide sequence ID" value="NZ_AMZO01000006.1"/>
</dbReference>
<keyword evidence="1" id="KW-0812">Transmembrane</keyword>
<gene>
    <name evidence="2" type="ORF">C942_04190</name>
</gene>